<dbReference type="GO" id="GO:0005524">
    <property type="term" value="F:ATP binding"/>
    <property type="evidence" value="ECO:0007669"/>
    <property type="project" value="InterPro"/>
</dbReference>
<keyword evidence="5" id="KW-1185">Reference proteome</keyword>
<evidence type="ECO:0000259" key="3">
    <source>
        <dbReference type="PROSITE" id="PS51192"/>
    </source>
</evidence>
<dbReference type="Gene3D" id="3.40.50.10810">
    <property type="entry name" value="Tandem AAA-ATPase domain"/>
    <property type="match status" value="1"/>
</dbReference>
<dbReference type="EMBL" id="QRBI01000058">
    <property type="protein sequence ID" value="RMC22624.1"/>
    <property type="molecule type" value="Genomic_DNA"/>
</dbReference>
<evidence type="ECO:0000256" key="1">
    <source>
        <dbReference type="ARBA" id="ARBA00007025"/>
    </source>
</evidence>
<dbReference type="SMART" id="SM00487">
    <property type="entry name" value="DEXDc"/>
    <property type="match status" value="1"/>
</dbReference>
<feature type="domain" description="Helicase ATP-binding" evidence="3">
    <location>
        <begin position="18"/>
        <end position="171"/>
    </location>
</feature>
<dbReference type="OrthoDB" id="5857104at2759"/>
<comment type="similarity">
    <text evidence="1">Belongs to the SNF2/RAD54 helicase family.</text>
</comment>
<dbReference type="InterPro" id="IPR014001">
    <property type="entry name" value="Helicase_ATP-bd"/>
</dbReference>
<evidence type="ECO:0000256" key="2">
    <source>
        <dbReference type="ARBA" id="ARBA00022801"/>
    </source>
</evidence>
<keyword evidence="2" id="KW-0378">Hydrolase</keyword>
<dbReference type="GO" id="GO:0016787">
    <property type="term" value="F:hydrolase activity"/>
    <property type="evidence" value="ECO:0007669"/>
    <property type="project" value="UniProtKB-KW"/>
</dbReference>
<dbReference type="PROSITE" id="PS51192">
    <property type="entry name" value="HELICASE_ATP_BIND_1"/>
    <property type="match status" value="1"/>
</dbReference>
<name>A0A3M0LF43_HIRRU</name>
<dbReference type="Gene3D" id="3.40.50.300">
    <property type="entry name" value="P-loop containing nucleotide triphosphate hydrolases"/>
    <property type="match status" value="1"/>
</dbReference>
<gene>
    <name evidence="4" type="ORF">DUI87_00384</name>
</gene>
<reference evidence="4 5" key="1">
    <citation type="submission" date="2018-07" db="EMBL/GenBank/DDBJ databases">
        <title>A high quality draft genome assembly of the barn swallow (H. rustica rustica).</title>
        <authorList>
            <person name="Formenti G."/>
            <person name="Chiara M."/>
            <person name="Poveda L."/>
            <person name="Francoijs K.-J."/>
            <person name="Bonisoli-Alquati A."/>
            <person name="Canova L."/>
            <person name="Gianfranceschi L."/>
            <person name="Horner D.S."/>
            <person name="Saino N."/>
        </authorList>
    </citation>
    <scope>NUCLEOTIDE SEQUENCE [LARGE SCALE GENOMIC DNA]</scope>
    <source>
        <strain evidence="4">Chelidonia</strain>
        <tissue evidence="4">Blood</tissue>
    </source>
</reference>
<dbReference type="PANTHER" id="PTHR10799">
    <property type="entry name" value="SNF2/RAD54 HELICASE FAMILY"/>
    <property type="match status" value="1"/>
</dbReference>
<protein>
    <recommendedName>
        <fullName evidence="3">Helicase ATP-binding domain-containing protein</fullName>
    </recommendedName>
</protein>
<sequence length="384" mass="44682">MVNGVLKQYQIKGLEWLVSLYNNNLNGILADEMGLGKTIQTIALITYLMEHKRINGPFLIIVPLSTLSNWAYEFDKWAPSVVKVSYKGSPAARRAFVPQLRSGKFNVLLTTYEYIIKDKHILAKIRWKYMIVDEGHRMKNHHCKLTQVDLNEEETILIIRRLHKVLRPFLLRRLKKEVEAQLPEKVEYVIKCDMSALQRVLYRHMQAKGVLLTDGSEKDKKGKGGTKTLMNTIMQLRKICNHPYMFQHIEESFSEHLGFTGGIVQGLDLYRASGKFELLDRILPKLRATNHKVLLFCQMTSLMTIMEDYFAYRGFKYLRLDDCLINIEAIYLYLNINDINVYIKIGIGILNIDISISRLCDRYRDIDIIEISIDRLISRFISIS</sequence>
<dbReference type="FunFam" id="3.40.50.10810:FF:000106">
    <property type="entry name" value="Probable global transcription activator SNF2L2"/>
    <property type="match status" value="1"/>
</dbReference>
<accession>A0A3M0LF43</accession>
<dbReference type="Pfam" id="PF00176">
    <property type="entry name" value="SNF2-rel_dom"/>
    <property type="match status" value="2"/>
</dbReference>
<dbReference type="GO" id="GO:0005694">
    <property type="term" value="C:chromosome"/>
    <property type="evidence" value="ECO:0007669"/>
    <property type="project" value="UniProtKB-ARBA"/>
</dbReference>
<dbReference type="InterPro" id="IPR027417">
    <property type="entry name" value="P-loop_NTPase"/>
</dbReference>
<dbReference type="SUPFAM" id="SSF52540">
    <property type="entry name" value="P-loop containing nucleoside triphosphate hydrolases"/>
    <property type="match status" value="2"/>
</dbReference>
<dbReference type="CDD" id="cd18793">
    <property type="entry name" value="SF2_C_SNF"/>
    <property type="match status" value="1"/>
</dbReference>
<dbReference type="InterPro" id="IPR038718">
    <property type="entry name" value="SNF2-like_sf"/>
</dbReference>
<organism evidence="4 5">
    <name type="scientific">Hirundo rustica rustica</name>
    <dbReference type="NCBI Taxonomy" id="333673"/>
    <lineage>
        <taxon>Eukaryota</taxon>
        <taxon>Metazoa</taxon>
        <taxon>Chordata</taxon>
        <taxon>Craniata</taxon>
        <taxon>Vertebrata</taxon>
        <taxon>Euteleostomi</taxon>
        <taxon>Archelosauria</taxon>
        <taxon>Archosauria</taxon>
        <taxon>Dinosauria</taxon>
        <taxon>Saurischia</taxon>
        <taxon>Theropoda</taxon>
        <taxon>Coelurosauria</taxon>
        <taxon>Aves</taxon>
        <taxon>Neognathae</taxon>
        <taxon>Neoaves</taxon>
        <taxon>Telluraves</taxon>
        <taxon>Australaves</taxon>
        <taxon>Passeriformes</taxon>
        <taxon>Sylvioidea</taxon>
        <taxon>Hirundinidae</taxon>
        <taxon>Hirundo</taxon>
    </lineage>
</organism>
<dbReference type="Proteomes" id="UP000269221">
    <property type="component" value="Unassembled WGS sequence"/>
</dbReference>
<dbReference type="AlphaFoldDB" id="A0A3M0LF43"/>
<evidence type="ECO:0000313" key="4">
    <source>
        <dbReference type="EMBL" id="RMC22624.1"/>
    </source>
</evidence>
<dbReference type="InterPro" id="IPR049730">
    <property type="entry name" value="SNF2/RAD54-like_C"/>
</dbReference>
<comment type="caution">
    <text evidence="4">The sequence shown here is derived from an EMBL/GenBank/DDBJ whole genome shotgun (WGS) entry which is preliminary data.</text>
</comment>
<dbReference type="InterPro" id="IPR000330">
    <property type="entry name" value="SNF2_N"/>
</dbReference>
<dbReference type="STRING" id="333673.A0A3M0LF43"/>
<proteinExistence type="inferred from homology"/>
<evidence type="ECO:0000313" key="5">
    <source>
        <dbReference type="Proteomes" id="UP000269221"/>
    </source>
</evidence>